<keyword evidence="18" id="KW-1185">Reference proteome</keyword>
<accession>A0A6N8ECV5</accession>
<proteinExistence type="inferred from homology"/>
<dbReference type="FunFam" id="3.20.20.210:FF:000001">
    <property type="entry name" value="Uroporphyrinogen decarboxylase"/>
    <property type="match status" value="1"/>
</dbReference>
<dbReference type="RefSeq" id="WP_155449043.1">
    <property type="nucleotide sequence ID" value="NZ_WNKT01000007.1"/>
</dbReference>
<evidence type="ECO:0000256" key="11">
    <source>
        <dbReference type="ARBA" id="ARBA00023244"/>
    </source>
</evidence>
<dbReference type="PANTHER" id="PTHR21091:SF169">
    <property type="entry name" value="UROPORPHYRINOGEN DECARBOXYLASE"/>
    <property type="match status" value="1"/>
</dbReference>
<evidence type="ECO:0000256" key="12">
    <source>
        <dbReference type="HAMAP-Rule" id="MF_00218"/>
    </source>
</evidence>
<evidence type="ECO:0000259" key="16">
    <source>
        <dbReference type="PROSITE" id="PS00907"/>
    </source>
</evidence>
<comment type="similarity">
    <text evidence="4 12 14">Belongs to the uroporphyrinogen decarboxylase family.</text>
</comment>
<comment type="subunit">
    <text evidence="5 12">Homodimer.</text>
</comment>
<reference evidence="17 18" key="1">
    <citation type="submission" date="2019-11" db="EMBL/GenBank/DDBJ databases">
        <title>Whole-genome sequence of the anaerobic purple sulfur bacterium Allochromatium palmeri DSM 15591.</title>
        <authorList>
            <person name="Kyndt J.A."/>
            <person name="Meyer T.E."/>
        </authorList>
    </citation>
    <scope>NUCLEOTIDE SEQUENCE [LARGE SCALE GENOMIC DNA]</scope>
    <source>
        <strain evidence="17 18">DSM 15591</strain>
    </source>
</reference>
<name>A0A6N8ECV5_9GAMM</name>
<dbReference type="EC" id="4.1.1.37" evidence="6 12"/>
<evidence type="ECO:0000313" key="18">
    <source>
        <dbReference type="Proteomes" id="UP000434044"/>
    </source>
</evidence>
<dbReference type="InterPro" id="IPR006361">
    <property type="entry name" value="Uroporphyrinogen_deCO2ase_HemE"/>
</dbReference>
<evidence type="ECO:0000256" key="2">
    <source>
        <dbReference type="ARBA" id="ARBA00004496"/>
    </source>
</evidence>
<dbReference type="UniPathway" id="UPA00251">
    <property type="reaction ID" value="UER00321"/>
</dbReference>
<evidence type="ECO:0000256" key="9">
    <source>
        <dbReference type="ARBA" id="ARBA00022793"/>
    </source>
</evidence>
<feature type="domain" description="Uroporphyrinogen decarboxylase (URO-D)" evidence="15">
    <location>
        <begin position="22"/>
        <end position="31"/>
    </location>
</feature>
<organism evidence="17 18">
    <name type="scientific">Allochromatium palmeri</name>
    <dbReference type="NCBI Taxonomy" id="231048"/>
    <lineage>
        <taxon>Bacteria</taxon>
        <taxon>Pseudomonadati</taxon>
        <taxon>Pseudomonadota</taxon>
        <taxon>Gammaproteobacteria</taxon>
        <taxon>Chromatiales</taxon>
        <taxon>Chromatiaceae</taxon>
        <taxon>Allochromatium</taxon>
    </lineage>
</organism>
<evidence type="ECO:0000256" key="14">
    <source>
        <dbReference type="RuleBase" id="RU004169"/>
    </source>
</evidence>
<dbReference type="PROSITE" id="PS00907">
    <property type="entry name" value="UROD_2"/>
    <property type="match status" value="1"/>
</dbReference>
<dbReference type="InterPro" id="IPR000257">
    <property type="entry name" value="Uroporphyrinogen_deCOase"/>
</dbReference>
<evidence type="ECO:0000259" key="15">
    <source>
        <dbReference type="PROSITE" id="PS00906"/>
    </source>
</evidence>
<keyword evidence="8 12" id="KW-0963">Cytoplasm</keyword>
<evidence type="ECO:0000256" key="5">
    <source>
        <dbReference type="ARBA" id="ARBA00011738"/>
    </source>
</evidence>
<dbReference type="PROSITE" id="PS00906">
    <property type="entry name" value="UROD_1"/>
    <property type="match status" value="1"/>
</dbReference>
<dbReference type="GO" id="GO:0005829">
    <property type="term" value="C:cytosol"/>
    <property type="evidence" value="ECO:0007669"/>
    <property type="project" value="TreeGrafter"/>
</dbReference>
<comment type="catalytic activity">
    <reaction evidence="12 13">
        <text>uroporphyrinogen III + 4 H(+) = coproporphyrinogen III + 4 CO2</text>
        <dbReference type="Rhea" id="RHEA:19865"/>
        <dbReference type="ChEBI" id="CHEBI:15378"/>
        <dbReference type="ChEBI" id="CHEBI:16526"/>
        <dbReference type="ChEBI" id="CHEBI:57308"/>
        <dbReference type="ChEBI" id="CHEBI:57309"/>
        <dbReference type="EC" id="4.1.1.37"/>
    </reaction>
</comment>
<sequence>MTQLQNDTFLRALLREPVDYTPVWMMRQAGRYLPEYRATRAKAGSFMDLCKNPELACEVTLQPLDRYPLDAAILFSDILTVPDAMGLGLYFAEGEGPHFERPIRTAADVDQLPIPDPEGELKYVMDAVSTIRGALNGRVPLIGFSGSPWTLATYMVEGSGSKNFSKIKAMMFDQPALLHRLLEKVADSVTTYLNAQVARGAQATMIFDTWGGSLAPANYREFSLAYMQRVVEGLTREAEGRKVPVILFTKNGGQWLGDMAKTGCDALGVDWTTDLADARRMVEDRVALQGNMDPCTLYASPERIREEVARVLASYGHGSGHVFNLGHGITPDVDPERPAAMVAAVHELSRAYHA</sequence>
<keyword evidence="11 12" id="KW-0627">Porphyrin biosynthesis</keyword>
<dbReference type="HAMAP" id="MF_00218">
    <property type="entry name" value="URO_D"/>
    <property type="match status" value="1"/>
</dbReference>
<comment type="function">
    <text evidence="1 12">Catalyzes the decarboxylation of four acetate groups of uroporphyrinogen-III to yield coproporphyrinogen-III.</text>
</comment>
<feature type="binding site" evidence="12">
    <location>
        <position position="154"/>
    </location>
    <ligand>
        <name>substrate</name>
    </ligand>
</feature>
<comment type="subcellular location">
    <subcellularLocation>
        <location evidence="2 12">Cytoplasm</location>
    </subcellularLocation>
</comment>
<feature type="binding site" evidence="12">
    <location>
        <position position="327"/>
    </location>
    <ligand>
        <name>substrate</name>
    </ligand>
</feature>
<dbReference type="Gene3D" id="3.20.20.210">
    <property type="match status" value="1"/>
</dbReference>
<protein>
    <recommendedName>
        <fullName evidence="7 12">Uroporphyrinogen decarboxylase</fullName>
        <shortName evidence="12">UPD</shortName>
        <shortName evidence="12">URO-D</shortName>
        <ecNumber evidence="6 12">4.1.1.37</ecNumber>
    </recommendedName>
</protein>
<dbReference type="PANTHER" id="PTHR21091">
    <property type="entry name" value="METHYLTETRAHYDROFOLATE:HOMOCYSTEINE METHYLTRANSFERASE RELATED"/>
    <property type="match status" value="1"/>
</dbReference>
<evidence type="ECO:0000256" key="6">
    <source>
        <dbReference type="ARBA" id="ARBA00012288"/>
    </source>
</evidence>
<dbReference type="GO" id="GO:0004853">
    <property type="term" value="F:uroporphyrinogen decarboxylase activity"/>
    <property type="evidence" value="ECO:0007669"/>
    <property type="project" value="UniProtKB-UniRule"/>
</dbReference>
<dbReference type="GO" id="GO:0019353">
    <property type="term" value="P:protoporphyrinogen IX biosynthetic process from glutamate"/>
    <property type="evidence" value="ECO:0007669"/>
    <property type="project" value="TreeGrafter"/>
</dbReference>
<dbReference type="SUPFAM" id="SSF51726">
    <property type="entry name" value="UROD/MetE-like"/>
    <property type="match status" value="1"/>
</dbReference>
<feature type="site" description="Transition state stabilizer" evidence="12">
    <location>
        <position position="77"/>
    </location>
</feature>
<dbReference type="Pfam" id="PF01208">
    <property type="entry name" value="URO-D"/>
    <property type="match status" value="1"/>
</dbReference>
<feature type="binding site" evidence="12">
    <location>
        <begin position="27"/>
        <end position="31"/>
    </location>
    <ligand>
        <name>substrate</name>
    </ligand>
</feature>
<comment type="caution">
    <text evidence="12">Lacks conserved residue(s) required for the propagation of feature annotation.</text>
</comment>
<evidence type="ECO:0000313" key="17">
    <source>
        <dbReference type="EMBL" id="MTW20466.1"/>
    </source>
</evidence>
<evidence type="ECO:0000256" key="7">
    <source>
        <dbReference type="ARBA" id="ARBA00014308"/>
    </source>
</evidence>
<feature type="binding site" evidence="12">
    <location>
        <position position="209"/>
    </location>
    <ligand>
        <name>substrate</name>
    </ligand>
</feature>
<evidence type="ECO:0000256" key="3">
    <source>
        <dbReference type="ARBA" id="ARBA00004804"/>
    </source>
</evidence>
<dbReference type="OrthoDB" id="9806656at2"/>
<dbReference type="NCBIfam" id="TIGR01464">
    <property type="entry name" value="hemE"/>
    <property type="match status" value="1"/>
</dbReference>
<comment type="pathway">
    <text evidence="3 12 13">Porphyrin-containing compound metabolism; protoporphyrin-IX biosynthesis; coproporphyrinogen-III from 5-aminolevulinate: step 4/4.</text>
</comment>
<feature type="domain" description="Uroporphyrinogen decarboxylase (URO-D)" evidence="16">
    <location>
        <begin position="142"/>
        <end position="158"/>
    </location>
</feature>
<dbReference type="EMBL" id="WNKT01000007">
    <property type="protein sequence ID" value="MTW20466.1"/>
    <property type="molecule type" value="Genomic_DNA"/>
</dbReference>
<evidence type="ECO:0000256" key="10">
    <source>
        <dbReference type="ARBA" id="ARBA00023239"/>
    </source>
</evidence>
<keyword evidence="10 12" id="KW-0456">Lyase</keyword>
<feature type="binding site" evidence="12">
    <location>
        <position position="77"/>
    </location>
    <ligand>
        <name>substrate</name>
    </ligand>
</feature>
<evidence type="ECO:0000256" key="4">
    <source>
        <dbReference type="ARBA" id="ARBA00009935"/>
    </source>
</evidence>
<dbReference type="AlphaFoldDB" id="A0A6N8ECV5"/>
<evidence type="ECO:0000256" key="1">
    <source>
        <dbReference type="ARBA" id="ARBA00002448"/>
    </source>
</evidence>
<dbReference type="InterPro" id="IPR038071">
    <property type="entry name" value="UROD/MetE-like_sf"/>
</dbReference>
<evidence type="ECO:0000256" key="8">
    <source>
        <dbReference type="ARBA" id="ARBA00022490"/>
    </source>
</evidence>
<gene>
    <name evidence="12 17" type="primary">hemE</name>
    <name evidence="17" type="ORF">GJ668_05065</name>
</gene>
<comment type="caution">
    <text evidence="17">The sequence shown here is derived from an EMBL/GenBank/DDBJ whole genome shotgun (WGS) entry which is preliminary data.</text>
</comment>
<dbReference type="Proteomes" id="UP000434044">
    <property type="component" value="Unassembled WGS sequence"/>
</dbReference>
<evidence type="ECO:0000256" key="13">
    <source>
        <dbReference type="RuleBase" id="RU000554"/>
    </source>
</evidence>
<dbReference type="CDD" id="cd00717">
    <property type="entry name" value="URO-D"/>
    <property type="match status" value="1"/>
</dbReference>
<keyword evidence="9 12" id="KW-0210">Decarboxylase</keyword>